<accession>A0A7C9RJE5</accession>
<protein>
    <recommendedName>
        <fullName evidence="1">DNA polymerase Y-family little finger domain-containing protein</fullName>
    </recommendedName>
</protein>
<evidence type="ECO:0000313" key="2">
    <source>
        <dbReference type="EMBL" id="NGX98985.1"/>
    </source>
</evidence>
<proteinExistence type="predicted"/>
<reference evidence="2" key="1">
    <citation type="submission" date="2020-02" db="EMBL/GenBank/DDBJ databases">
        <title>Draft genome sequence of Candidatus Afipia apatlaquensis IBT-C3, a potential strain for decolorization of textile dyes.</title>
        <authorList>
            <person name="Sanchez-Reyes A."/>
            <person name="Breton-Deval L."/>
            <person name="Mangelson H."/>
            <person name="Sanchez-Flores A."/>
        </authorList>
    </citation>
    <scope>NUCLEOTIDE SEQUENCE [LARGE SCALE GENOMIC DNA]</scope>
    <source>
        <strain evidence="2">IBT-C3</strain>
    </source>
</reference>
<dbReference type="EMBL" id="JAAMRR010001446">
    <property type="protein sequence ID" value="NGX98985.1"/>
    <property type="molecule type" value="Genomic_DNA"/>
</dbReference>
<evidence type="ECO:0000259" key="1">
    <source>
        <dbReference type="Pfam" id="PF11799"/>
    </source>
</evidence>
<comment type="caution">
    <text evidence="2">The sequence shown here is derived from an EMBL/GenBank/DDBJ whole genome shotgun (WGS) entry which is preliminary data.</text>
</comment>
<dbReference type="GO" id="GO:0006281">
    <property type="term" value="P:DNA repair"/>
    <property type="evidence" value="ECO:0007669"/>
    <property type="project" value="InterPro"/>
</dbReference>
<keyword evidence="3" id="KW-1185">Reference proteome</keyword>
<dbReference type="Proteomes" id="UP000480266">
    <property type="component" value="Unassembled WGS sequence"/>
</dbReference>
<organism evidence="2 3">
    <name type="scientific">Candidatus Afipia apatlaquensis</name>
    <dbReference type="NCBI Taxonomy" id="2712852"/>
    <lineage>
        <taxon>Bacteria</taxon>
        <taxon>Pseudomonadati</taxon>
        <taxon>Pseudomonadota</taxon>
        <taxon>Alphaproteobacteria</taxon>
        <taxon>Hyphomicrobiales</taxon>
        <taxon>Nitrobacteraceae</taxon>
        <taxon>Afipia</taxon>
    </lineage>
</organism>
<sequence length="80" mass="8887">MRPGVYPGTVQRGGRSCAGPQSIIASRSFGRLVTTLQEMEEAVARAAEKMRRQYLATAHLSVFVKPNRFKPTDPHTTYHA</sequence>
<dbReference type="Pfam" id="PF11799">
    <property type="entry name" value="IMS_C"/>
    <property type="match status" value="1"/>
</dbReference>
<gene>
    <name evidence="2" type="ORF">G4V63_28405</name>
</gene>
<name>A0A7C9RJE5_9BRAD</name>
<evidence type="ECO:0000313" key="3">
    <source>
        <dbReference type="Proteomes" id="UP000480266"/>
    </source>
</evidence>
<dbReference type="GO" id="GO:0003684">
    <property type="term" value="F:damaged DNA binding"/>
    <property type="evidence" value="ECO:0007669"/>
    <property type="project" value="InterPro"/>
</dbReference>
<dbReference type="AlphaFoldDB" id="A0A7C9RJE5"/>
<feature type="domain" description="DNA polymerase Y-family little finger" evidence="1">
    <location>
        <begin position="20"/>
        <end position="75"/>
    </location>
</feature>
<dbReference type="InterPro" id="IPR017961">
    <property type="entry name" value="DNA_pol_Y-fam_little_finger"/>
</dbReference>